<evidence type="ECO:0000313" key="3">
    <source>
        <dbReference type="EMBL" id="KGN57192.1"/>
    </source>
</evidence>
<evidence type="ECO:0000256" key="1">
    <source>
        <dbReference type="PROSITE-ProRule" id="PRU00339"/>
    </source>
</evidence>
<feature type="repeat" description="TPR" evidence="1">
    <location>
        <begin position="123"/>
        <end position="156"/>
    </location>
</feature>
<keyword evidence="4" id="KW-1185">Reference proteome</keyword>
<evidence type="ECO:0000313" key="4">
    <source>
        <dbReference type="Proteomes" id="UP000029981"/>
    </source>
</evidence>
<dbReference type="InterPro" id="IPR011990">
    <property type="entry name" value="TPR-like_helical_dom_sf"/>
</dbReference>
<dbReference type="SUPFAM" id="SSF48452">
    <property type="entry name" value="TPR-like"/>
    <property type="match status" value="2"/>
</dbReference>
<feature type="repeat" description="TPR" evidence="1">
    <location>
        <begin position="501"/>
        <end position="534"/>
    </location>
</feature>
<dbReference type="PROSITE" id="PS50005">
    <property type="entry name" value="TPR"/>
    <property type="match status" value="3"/>
</dbReference>
<name>A0A0A0L976_CUCSA</name>
<dbReference type="SUPFAM" id="SSF50729">
    <property type="entry name" value="PH domain-like"/>
    <property type="match status" value="1"/>
</dbReference>
<dbReference type="PANTHER" id="PTHR45523">
    <property type="entry name" value="TETRATRICOPEPTIDE REPEAT (TPR)-CONTAINING PROTEIN-RELATED"/>
    <property type="match status" value="1"/>
</dbReference>
<protein>
    <submittedName>
        <fullName evidence="3">Uncharacterized protein</fullName>
    </submittedName>
</protein>
<dbReference type="Gene3D" id="1.25.40.10">
    <property type="entry name" value="Tetratricopeptide repeat domain"/>
    <property type="match status" value="2"/>
</dbReference>
<reference evidence="3 4" key="4">
    <citation type="journal article" date="2011" name="BMC Genomics">
        <title>RNA-Seq improves annotation of protein-coding genes in the cucumber genome.</title>
        <authorList>
            <person name="Li Z."/>
            <person name="Zhang Z."/>
            <person name="Yan P."/>
            <person name="Huang S."/>
            <person name="Fei Z."/>
            <person name="Lin K."/>
        </authorList>
    </citation>
    <scope>NUCLEOTIDE SEQUENCE [LARGE SCALE GENOMIC DNA]</scope>
    <source>
        <strain evidence="4">cv. 9930</strain>
    </source>
</reference>
<dbReference type="eggNOG" id="KOG1809">
    <property type="taxonomic scope" value="Eukaryota"/>
</dbReference>
<feature type="transmembrane region" description="Helical" evidence="2">
    <location>
        <begin position="21"/>
        <end position="40"/>
    </location>
</feature>
<dbReference type="Proteomes" id="UP000029981">
    <property type="component" value="Chromosome 3"/>
</dbReference>
<dbReference type="PROSITE" id="PS50293">
    <property type="entry name" value="TPR_REGION"/>
    <property type="match status" value="1"/>
</dbReference>
<dbReference type="SMART" id="SM00028">
    <property type="entry name" value="TPR"/>
    <property type="match status" value="5"/>
</dbReference>
<dbReference type="Gramene" id="KGN57192">
    <property type="protein sequence ID" value="KGN57192"/>
    <property type="gene ID" value="Csa_3G170010"/>
</dbReference>
<sequence>MEHPKAPLMTIRRRSILLKSFLLTSMLILQKWMMTLPFTFQLRLSPGYLWIRAIMTKLWKFARILMQWKLKVDINNKVEYSLDSAADPDGDQPCQGVSTSREEKVSSLKIGLVNVARKIPKNAHAHFILGLMYQRSGEPQKAVLAYEKAEEILLQSDVEIHRPEFLSLVQIHHAQCLLLESVGDNTSNEELEQEELDEVCSKLKHSLQSDVSQAAGNTLVLLLLTTGRVKSAISVLSSLGNMELSEKCFQELILTDQNHLAALVYYAAFLLCKYGSTVASAGANAGEGGVDEKVVGMNVAKECLLAALKVDPKAAVAWENLANAYFVTGDHRSSAKCLEKGAKQEPNCMSKNAERSQDHTWAGFSMVHKIQHEIAAGFRTDLSELREKEDHAVYNDAVQWHQFGLHSLCTREFKTSQRYLKAAIARFKKCSFAWSNLGISLQLPKNPTEAEEVYRKALSLVATEQAHTVFCNLGNLYRQQKQYERAKAMFSKTLGLQLGYAPAFNNLGLVFIAEGQWEEAKYCFEKALEADPLLDSANSNLLKTVAVHRLCNSLSSCHNLHDIFLQGNVDQYLLDEDASWRFLHKLTSLLKPICQSVINIIGSIRFALDIDLDAPKVRVPIRSCGSSKCDSHFLLDFGHFMLRTMGSQSDERRHSLYSRFFISGRDIAALFRDCGPECQKCSDYSNQPIVSPLLKEESHNVYPLLDQCGMAVIVDQIKVPHPSYPSTRISIQVPNLGIHISPARYCKLMELLNTIYGKMETYSQPSDTGGNFQPVLPPWGPVDLTADARILVWRGIGNSVAQWKPCYIVLSGLYIYVLESGKSQIYQRYLSVAGKQVHEIPSTSVGGSLFCVALSSRGMDIQKALESSSTWVIEFQNEEEKSLWTKRLLQATYLASAPASIDILGETGDDASQLIERHTPNMKAANLVINGALMEAKLLIYGKTGDEVDNRLDEILILELLASGGKVHIILGDDDLSVKTKLHSLHIKDELQGHLSTNSQYLARSVLSNEKLSSSPETFDPDGIQTASAITEEDDSFKDALPDFLSLSDVGNYESSGRESTETIFNENDIGKGKGISSDIFYEAEDSEDSNFVAVTFLTRGSDSPDYDGIDTQMSIRMSKMEFYCNRPTLVALIGFGLDISSSNYVEANTDLPSSLEDKLVMDKEKAEEKGRVKGLLGYGKSRVVFYLNMNVDSVSIYLNMEDGSQLAMLVQESFLLDLKVHPSSLSIEGTLGNFRLCDMSLGEDHCWSWLCDIRNPGVESLIKFKFHSYCADDDDYKGYDYSLHGRLSAVRIVFLYRFVQEITVYFMGLATPHTEEAVKLVDKVGDFEWLIQKYEIDGAAAFKLDLSLDTPIIIVPKNSNSQDFIQLDLGQLRVKNEFSWHGCPEKDASAVHIDVLHAEILGVNMLVGINGCIGKPMIQEGQGLEVYVRRSLRDVFRKVPTFSLEIVVGLLHGMMSDKEYKVIVDCLYMNLYEQPILPPSFRGKKSESEDTMRLLVDKVNTNSQILLSRTVTIVSVVVNKALLELCNGIQEESPLALIELEGLWVLYRMTSFLETDLYLTIPKFSILDIRPVTKPEMRLMLGSSTDTSKQAPLENFPFPKKNSFGKAYSEGNLDMDIPVATMFVLDYRWRKESQSFVLRVQQPRVLVVPDFLLAVVEFFVPALRSITGREETMDPKNDPIGKNNSIVLSGSIHRQSEDVILLSPSRQLVADALGVDDYTYDGCGNTIRLVEETDGKGPHSGRSQPIIVIGRSKRLRFVNLKIENGSLLRKYTYLGNDSSYSVSKEDGVDIILDTLSSDEEKKNTASIHETSDTSNISSSLESDQSTLRSFTFETQVVSPEFTFYDGTKSSLDDLSYGEKLLRAKLDMSFMYASKENDTWIRALVKDFTIEAGSGLVILDPVDVSGGYTSVKDKTNISLVTTDICIHLSLSAISLILNLQSQAVEAMMFGNAVPLIACTNFDKLWVSPRENGSSHNLTFWRPRAPSNYVILGDCVTSR</sequence>
<gene>
    <name evidence="3" type="ORF">Csa_3G170010</name>
</gene>
<reference evidence="3 4" key="3">
    <citation type="journal article" date="2010" name="BMC Genomics">
        <title>Transcriptome sequencing and comparative analysis of cucumber flowers with different sex types.</title>
        <authorList>
            <person name="Guo S."/>
            <person name="Zheng Y."/>
            <person name="Joung J.G."/>
            <person name="Liu S."/>
            <person name="Zhang Z."/>
            <person name="Crasta O.R."/>
            <person name="Sobral B.W."/>
            <person name="Xu Y."/>
            <person name="Huang S."/>
            <person name="Fei Z."/>
        </authorList>
    </citation>
    <scope>NUCLEOTIDE SEQUENCE [LARGE SCALE GENOMIC DNA]</scope>
    <source>
        <strain evidence="4">cv. 9930</strain>
    </source>
</reference>
<evidence type="ECO:0000256" key="2">
    <source>
        <dbReference type="SAM" id="Phobius"/>
    </source>
</evidence>
<reference evidence="3 4" key="2">
    <citation type="journal article" date="2009" name="PLoS ONE">
        <title>An integrated genetic and cytogenetic map of the cucumber genome.</title>
        <authorList>
            <person name="Ren Y."/>
            <person name="Zhang Z."/>
            <person name="Liu J."/>
            <person name="Staub J.E."/>
            <person name="Han Y."/>
            <person name="Cheng Z."/>
            <person name="Li X."/>
            <person name="Lu J."/>
            <person name="Miao H."/>
            <person name="Kang H."/>
            <person name="Xie B."/>
            <person name="Gu X."/>
            <person name="Wang X."/>
            <person name="Du Y."/>
            <person name="Jin W."/>
            <person name="Huang S."/>
        </authorList>
    </citation>
    <scope>NUCLEOTIDE SEQUENCE [LARGE SCALE GENOMIC DNA]</scope>
    <source>
        <strain evidence="4">cv. 9930</strain>
    </source>
</reference>
<keyword evidence="2" id="KW-0812">Transmembrane</keyword>
<proteinExistence type="predicted"/>
<dbReference type="EMBL" id="CM002924">
    <property type="protein sequence ID" value="KGN57192.1"/>
    <property type="molecule type" value="Genomic_DNA"/>
</dbReference>
<dbReference type="STRING" id="3659.A0A0A0L976"/>
<feature type="repeat" description="TPR" evidence="1">
    <location>
        <begin position="467"/>
        <end position="500"/>
    </location>
</feature>
<keyword evidence="2" id="KW-1133">Transmembrane helix</keyword>
<keyword evidence="1" id="KW-0802">TPR repeat</keyword>
<accession>A0A0A0L976</accession>
<keyword evidence="2" id="KW-0472">Membrane</keyword>
<dbReference type="InterPro" id="IPR019734">
    <property type="entry name" value="TPR_rpt"/>
</dbReference>
<organism evidence="3 4">
    <name type="scientific">Cucumis sativus</name>
    <name type="common">Cucumber</name>
    <dbReference type="NCBI Taxonomy" id="3659"/>
    <lineage>
        <taxon>Eukaryota</taxon>
        <taxon>Viridiplantae</taxon>
        <taxon>Streptophyta</taxon>
        <taxon>Embryophyta</taxon>
        <taxon>Tracheophyta</taxon>
        <taxon>Spermatophyta</taxon>
        <taxon>Magnoliopsida</taxon>
        <taxon>eudicotyledons</taxon>
        <taxon>Gunneridae</taxon>
        <taxon>Pentapetalae</taxon>
        <taxon>rosids</taxon>
        <taxon>fabids</taxon>
        <taxon>Cucurbitales</taxon>
        <taxon>Cucurbitaceae</taxon>
        <taxon>Benincaseae</taxon>
        <taxon>Cucumis</taxon>
    </lineage>
</organism>
<dbReference type="Pfam" id="PF13424">
    <property type="entry name" value="TPR_12"/>
    <property type="match status" value="1"/>
</dbReference>
<dbReference type="PANTHER" id="PTHR45523:SF1">
    <property type="entry name" value="TETRATRICOPEPTIDE REPEAT (TPR)-CONTAINING PROTEIN"/>
    <property type="match status" value="1"/>
</dbReference>
<reference evidence="3 4" key="1">
    <citation type="journal article" date="2009" name="Nat. Genet.">
        <title>The genome of the cucumber, Cucumis sativus L.</title>
        <authorList>
            <person name="Huang S."/>
            <person name="Li R."/>
            <person name="Zhang Z."/>
            <person name="Li L."/>
            <person name="Gu X."/>
            <person name="Fan W."/>
            <person name="Lucas W.J."/>
            <person name="Wang X."/>
            <person name="Xie B."/>
            <person name="Ni P."/>
            <person name="Ren Y."/>
            <person name="Zhu H."/>
            <person name="Li J."/>
            <person name="Lin K."/>
            <person name="Jin W."/>
            <person name="Fei Z."/>
            <person name="Li G."/>
            <person name="Staub J."/>
            <person name="Kilian A."/>
            <person name="van der Vossen E.A."/>
            <person name="Wu Y."/>
            <person name="Guo J."/>
            <person name="He J."/>
            <person name="Jia Z."/>
            <person name="Ren Y."/>
            <person name="Tian G."/>
            <person name="Lu Y."/>
            <person name="Ruan J."/>
            <person name="Qian W."/>
            <person name="Wang M."/>
            <person name="Huang Q."/>
            <person name="Li B."/>
            <person name="Xuan Z."/>
            <person name="Cao J."/>
            <person name="Asan"/>
            <person name="Wu Z."/>
            <person name="Zhang J."/>
            <person name="Cai Q."/>
            <person name="Bai Y."/>
            <person name="Zhao B."/>
            <person name="Han Y."/>
            <person name="Li Y."/>
            <person name="Li X."/>
            <person name="Wang S."/>
            <person name="Shi Q."/>
            <person name="Liu S."/>
            <person name="Cho W.K."/>
            <person name="Kim J.Y."/>
            <person name="Xu Y."/>
            <person name="Heller-Uszynska K."/>
            <person name="Miao H."/>
            <person name="Cheng Z."/>
            <person name="Zhang S."/>
            <person name="Wu J."/>
            <person name="Yang Y."/>
            <person name="Kang H."/>
            <person name="Li M."/>
            <person name="Liang H."/>
            <person name="Ren X."/>
            <person name="Shi Z."/>
            <person name="Wen M."/>
            <person name="Jian M."/>
            <person name="Yang H."/>
            <person name="Zhang G."/>
            <person name="Yang Z."/>
            <person name="Chen R."/>
            <person name="Liu S."/>
            <person name="Li J."/>
            <person name="Ma L."/>
            <person name="Liu H."/>
            <person name="Zhou Y."/>
            <person name="Zhao J."/>
            <person name="Fang X."/>
            <person name="Li G."/>
            <person name="Fang L."/>
            <person name="Li Y."/>
            <person name="Liu D."/>
            <person name="Zheng H."/>
            <person name="Zhang Y."/>
            <person name="Qin N."/>
            <person name="Li Z."/>
            <person name="Yang G."/>
            <person name="Yang S."/>
            <person name="Bolund L."/>
            <person name="Kristiansen K."/>
            <person name="Zheng H."/>
            <person name="Li S."/>
            <person name="Zhang X."/>
            <person name="Yang H."/>
            <person name="Wang J."/>
            <person name="Sun R."/>
            <person name="Zhang B."/>
            <person name="Jiang S."/>
            <person name="Wang J."/>
            <person name="Du Y."/>
            <person name="Li S."/>
        </authorList>
    </citation>
    <scope>NUCLEOTIDE SEQUENCE [LARGE SCALE GENOMIC DNA]</scope>
    <source>
        <strain evidence="4">cv. 9930</strain>
    </source>
</reference>